<dbReference type="AlphaFoldDB" id="A0A6V7Q8U4"/>
<sequence length="135" mass="15147">MVESSRTKRREGETTGHARPVLHRRSRSHGVIHFRLYVAGAAPSGAILGPSRATAPERTAQAQRAFILRGPFVAEALETLYSEFRAVDNMVAHNSARVLKAFKNARVGPHREPKKRKEEKTLIFLPLHIFPSCIR</sequence>
<feature type="region of interest" description="Disordered" evidence="1">
    <location>
        <begin position="1"/>
        <end position="21"/>
    </location>
</feature>
<dbReference type="EMBL" id="LR862134">
    <property type="protein sequence ID" value="CAD1839542.1"/>
    <property type="molecule type" value="Genomic_DNA"/>
</dbReference>
<gene>
    <name evidence="2" type="ORF">CB5_LOCUS22753</name>
</gene>
<organism evidence="2">
    <name type="scientific">Ananas comosus var. bracteatus</name>
    <name type="common">red pineapple</name>
    <dbReference type="NCBI Taxonomy" id="296719"/>
    <lineage>
        <taxon>Eukaryota</taxon>
        <taxon>Viridiplantae</taxon>
        <taxon>Streptophyta</taxon>
        <taxon>Embryophyta</taxon>
        <taxon>Tracheophyta</taxon>
        <taxon>Spermatophyta</taxon>
        <taxon>Magnoliopsida</taxon>
        <taxon>Liliopsida</taxon>
        <taxon>Poales</taxon>
        <taxon>Bromeliaceae</taxon>
        <taxon>Bromelioideae</taxon>
        <taxon>Ananas</taxon>
    </lineage>
</organism>
<name>A0A6V7Q8U4_ANACO</name>
<proteinExistence type="predicted"/>
<protein>
    <submittedName>
        <fullName evidence="2">Uncharacterized protein</fullName>
    </submittedName>
</protein>
<evidence type="ECO:0000256" key="1">
    <source>
        <dbReference type="SAM" id="MobiDB-lite"/>
    </source>
</evidence>
<evidence type="ECO:0000313" key="2">
    <source>
        <dbReference type="EMBL" id="CAD1839542.1"/>
    </source>
</evidence>
<accession>A0A6V7Q8U4</accession>
<reference evidence="2" key="1">
    <citation type="submission" date="2020-07" db="EMBL/GenBank/DDBJ databases">
        <authorList>
            <person name="Lin J."/>
        </authorList>
    </citation>
    <scope>NUCLEOTIDE SEQUENCE</scope>
</reference>